<organism evidence="1 2">
    <name type="scientific">Hyalomma asiaticum</name>
    <name type="common">Tick</name>
    <dbReference type="NCBI Taxonomy" id="266040"/>
    <lineage>
        <taxon>Eukaryota</taxon>
        <taxon>Metazoa</taxon>
        <taxon>Ecdysozoa</taxon>
        <taxon>Arthropoda</taxon>
        <taxon>Chelicerata</taxon>
        <taxon>Arachnida</taxon>
        <taxon>Acari</taxon>
        <taxon>Parasitiformes</taxon>
        <taxon>Ixodida</taxon>
        <taxon>Ixodoidea</taxon>
        <taxon>Ixodidae</taxon>
        <taxon>Hyalomminae</taxon>
        <taxon>Hyalomma</taxon>
    </lineage>
</organism>
<reference evidence="1" key="1">
    <citation type="submission" date="2020-05" db="EMBL/GenBank/DDBJ databases">
        <title>Large-scale comparative analyses of tick genomes elucidate their genetic diversity and vector capacities.</title>
        <authorList>
            <person name="Jia N."/>
            <person name="Wang J."/>
            <person name="Shi W."/>
            <person name="Du L."/>
            <person name="Sun Y."/>
            <person name="Zhan W."/>
            <person name="Jiang J."/>
            <person name="Wang Q."/>
            <person name="Zhang B."/>
            <person name="Ji P."/>
            <person name="Sakyi L.B."/>
            <person name="Cui X."/>
            <person name="Yuan T."/>
            <person name="Jiang B."/>
            <person name="Yang W."/>
            <person name="Lam T.T.-Y."/>
            <person name="Chang Q."/>
            <person name="Ding S."/>
            <person name="Wang X."/>
            <person name="Zhu J."/>
            <person name="Ruan X."/>
            <person name="Zhao L."/>
            <person name="Wei J."/>
            <person name="Que T."/>
            <person name="Du C."/>
            <person name="Cheng J."/>
            <person name="Dai P."/>
            <person name="Han X."/>
            <person name="Huang E."/>
            <person name="Gao Y."/>
            <person name="Liu J."/>
            <person name="Shao H."/>
            <person name="Ye R."/>
            <person name="Li L."/>
            <person name="Wei W."/>
            <person name="Wang X."/>
            <person name="Wang C."/>
            <person name="Yang T."/>
            <person name="Huo Q."/>
            <person name="Li W."/>
            <person name="Guo W."/>
            <person name="Chen H."/>
            <person name="Zhou L."/>
            <person name="Ni X."/>
            <person name="Tian J."/>
            <person name="Zhou Y."/>
            <person name="Sheng Y."/>
            <person name="Liu T."/>
            <person name="Pan Y."/>
            <person name="Xia L."/>
            <person name="Li J."/>
            <person name="Zhao F."/>
            <person name="Cao W."/>
        </authorList>
    </citation>
    <scope>NUCLEOTIDE SEQUENCE</scope>
    <source>
        <strain evidence="1">Hyas-2018</strain>
    </source>
</reference>
<evidence type="ECO:0000313" key="2">
    <source>
        <dbReference type="Proteomes" id="UP000821845"/>
    </source>
</evidence>
<keyword evidence="2" id="KW-1185">Reference proteome</keyword>
<accession>A0ACB7SX76</accession>
<comment type="caution">
    <text evidence="1">The sequence shown here is derived from an EMBL/GenBank/DDBJ whole genome shotgun (WGS) entry which is preliminary data.</text>
</comment>
<protein>
    <submittedName>
        <fullName evidence="1">Uncharacterized protein</fullName>
    </submittedName>
</protein>
<dbReference type="EMBL" id="CM023482">
    <property type="protein sequence ID" value="KAH6939478.1"/>
    <property type="molecule type" value="Genomic_DNA"/>
</dbReference>
<gene>
    <name evidence="1" type="ORF">HPB50_018563</name>
</gene>
<sequence>MVDRRADVAASRAGLPVTAAKLRDRLRTCGGGAAGSRRMASLFGSRRAGRASAALETFRLPAADPPGPVVRGQGLLRARDSQGHPGSSAAALESESESPCGGLRQGLTGRPSAVTEVLLSRAPISRGRVVRLPRFTRGVQYTPEGRGDAAPDRTWSSSSWRLPRVVWLLSAAGPASFVYAYIPALRLFRGSRIDIEK</sequence>
<evidence type="ECO:0000313" key="1">
    <source>
        <dbReference type="EMBL" id="KAH6939478.1"/>
    </source>
</evidence>
<dbReference type="Proteomes" id="UP000821845">
    <property type="component" value="Chromosome 2"/>
</dbReference>
<name>A0ACB7SX76_HYAAI</name>
<proteinExistence type="predicted"/>